<evidence type="ECO:0000256" key="1">
    <source>
        <dbReference type="SAM" id="MobiDB-lite"/>
    </source>
</evidence>
<reference evidence="2 3" key="1">
    <citation type="submission" date="2019-10" db="EMBL/GenBank/DDBJ databases">
        <authorList>
            <person name="Palmer J.M."/>
        </authorList>
    </citation>
    <scope>NUCLEOTIDE SEQUENCE [LARGE SCALE GENOMIC DNA]</scope>
    <source>
        <strain evidence="2 3">TWF694</strain>
    </source>
</reference>
<comment type="caution">
    <text evidence="2">The sequence shown here is derived from an EMBL/GenBank/DDBJ whole genome shotgun (WGS) entry which is preliminary data.</text>
</comment>
<proteinExistence type="predicted"/>
<protein>
    <submittedName>
        <fullName evidence="2">Uncharacterized protein</fullName>
    </submittedName>
</protein>
<feature type="compositionally biased region" description="Low complexity" evidence="1">
    <location>
        <begin position="16"/>
        <end position="33"/>
    </location>
</feature>
<evidence type="ECO:0000313" key="3">
    <source>
        <dbReference type="Proteomes" id="UP001365542"/>
    </source>
</evidence>
<accession>A0AAV9XQL4</accession>
<gene>
    <name evidence="2" type="ORF">TWF694_001100</name>
</gene>
<name>A0AAV9XQL4_9PEZI</name>
<dbReference type="EMBL" id="JAVHJO010000001">
    <property type="protein sequence ID" value="KAK6544404.1"/>
    <property type="molecule type" value="Genomic_DNA"/>
</dbReference>
<feature type="compositionally biased region" description="Basic and acidic residues" evidence="1">
    <location>
        <begin position="89"/>
        <end position="100"/>
    </location>
</feature>
<evidence type="ECO:0000313" key="2">
    <source>
        <dbReference type="EMBL" id="KAK6544405.1"/>
    </source>
</evidence>
<sequence>MPVSMPQFRFPFSRKAQPTAPPAATAPVEDPAPIAEAPVVEDSTTRSHKREKSSGSISIITRRSREEDNNVYKLSTVNDSGVYLPPSPVEKKGYWGRRESTNGSPIEVPNSEDIGFAISRESFDSYRRSFDISARTQVSDSQRASMQSSRSSLEALGWGMSSLDAKPNRMPSIDVSETVSDDEDGEFRDIDLNDNSQAQKKRHFLGRFSAGSTIDDEPQGRARSSTATWRREHNRDAEELGAMIKGSNLLISA</sequence>
<feature type="region of interest" description="Disordered" evidence="1">
    <location>
        <begin position="208"/>
        <end position="234"/>
    </location>
</feature>
<dbReference type="Proteomes" id="UP001365542">
    <property type="component" value="Unassembled WGS sequence"/>
</dbReference>
<organism evidence="2 3">
    <name type="scientific">Orbilia ellipsospora</name>
    <dbReference type="NCBI Taxonomy" id="2528407"/>
    <lineage>
        <taxon>Eukaryota</taxon>
        <taxon>Fungi</taxon>
        <taxon>Dikarya</taxon>
        <taxon>Ascomycota</taxon>
        <taxon>Pezizomycotina</taxon>
        <taxon>Orbiliomycetes</taxon>
        <taxon>Orbiliales</taxon>
        <taxon>Orbiliaceae</taxon>
        <taxon>Orbilia</taxon>
    </lineage>
</organism>
<dbReference type="EMBL" id="JAVHJO010000001">
    <property type="protein sequence ID" value="KAK6544405.1"/>
    <property type="molecule type" value="Genomic_DNA"/>
</dbReference>
<feature type="region of interest" description="Disordered" evidence="1">
    <location>
        <begin position="1"/>
        <end position="65"/>
    </location>
</feature>
<dbReference type="AlphaFoldDB" id="A0AAV9XQL4"/>
<keyword evidence="3" id="KW-1185">Reference proteome</keyword>
<feature type="region of interest" description="Disordered" evidence="1">
    <location>
        <begin position="77"/>
        <end position="110"/>
    </location>
</feature>